<dbReference type="InterPro" id="IPR002347">
    <property type="entry name" value="SDR_fam"/>
</dbReference>
<organism evidence="4 5">
    <name type="scientific">Actinoplanes octamycinicus</name>
    <dbReference type="NCBI Taxonomy" id="135948"/>
    <lineage>
        <taxon>Bacteria</taxon>
        <taxon>Bacillati</taxon>
        <taxon>Actinomycetota</taxon>
        <taxon>Actinomycetes</taxon>
        <taxon>Micromonosporales</taxon>
        <taxon>Micromonosporaceae</taxon>
        <taxon>Actinoplanes</taxon>
    </lineage>
</organism>
<evidence type="ECO:0000256" key="2">
    <source>
        <dbReference type="ARBA" id="ARBA00023002"/>
    </source>
</evidence>
<sequence>MAAHLDGRIALVTGASRGIGRAIAERLGRDGAFVVVHYARDDAAAREVVATIAGAGGQAAAVRAELGTPGDIGTLFAGLERALRDAGREVALDILVNNAGIGLPATIEQVDEAGFDRVFAVNVKAPFFLTQRALPLLRDGGRIINVSSGVTRVAFPEGIAYASTKGALDAFGHSLAKHVGPRGITVNAVAPGVIDTDVNAGWLRDNPGAQATVAEWSALGRVGQPADVADAVAFLASDDARWVTAGRIDATGGARI</sequence>
<dbReference type="InterPro" id="IPR020904">
    <property type="entry name" value="Sc_DH/Rdtase_CS"/>
</dbReference>
<evidence type="ECO:0000313" key="5">
    <source>
        <dbReference type="Proteomes" id="UP000546162"/>
    </source>
</evidence>
<dbReference type="GO" id="GO:0016491">
    <property type="term" value="F:oxidoreductase activity"/>
    <property type="evidence" value="ECO:0007669"/>
    <property type="project" value="UniProtKB-KW"/>
</dbReference>
<protein>
    <submittedName>
        <fullName evidence="4">NAD(P)-dependent dehydrogenase (Short-subunit alcohol dehydrogenase family)</fullName>
    </submittedName>
</protein>
<dbReference type="RefSeq" id="WP_185043551.1">
    <property type="nucleotide sequence ID" value="NZ_BAABFG010000005.1"/>
</dbReference>
<dbReference type="PROSITE" id="PS00061">
    <property type="entry name" value="ADH_SHORT"/>
    <property type="match status" value="1"/>
</dbReference>
<keyword evidence="2" id="KW-0560">Oxidoreductase</keyword>
<keyword evidence="5" id="KW-1185">Reference proteome</keyword>
<dbReference type="InterPro" id="IPR036291">
    <property type="entry name" value="NAD(P)-bd_dom_sf"/>
</dbReference>
<name>A0A7W7H3F8_9ACTN</name>
<evidence type="ECO:0000259" key="3">
    <source>
        <dbReference type="SMART" id="SM00822"/>
    </source>
</evidence>
<proteinExistence type="inferred from homology"/>
<feature type="domain" description="Ketoreductase" evidence="3">
    <location>
        <begin position="8"/>
        <end position="192"/>
    </location>
</feature>
<gene>
    <name evidence="4" type="ORF">BJY16_006718</name>
</gene>
<dbReference type="InterPro" id="IPR057326">
    <property type="entry name" value="KR_dom"/>
</dbReference>
<dbReference type="Proteomes" id="UP000546162">
    <property type="component" value="Unassembled WGS sequence"/>
</dbReference>
<dbReference type="SMART" id="SM00822">
    <property type="entry name" value="PKS_KR"/>
    <property type="match status" value="1"/>
</dbReference>
<dbReference type="Pfam" id="PF13561">
    <property type="entry name" value="adh_short_C2"/>
    <property type="match status" value="1"/>
</dbReference>
<evidence type="ECO:0000313" key="4">
    <source>
        <dbReference type="EMBL" id="MBB4743259.1"/>
    </source>
</evidence>
<dbReference type="Gene3D" id="3.40.50.720">
    <property type="entry name" value="NAD(P)-binding Rossmann-like Domain"/>
    <property type="match status" value="1"/>
</dbReference>
<evidence type="ECO:0000256" key="1">
    <source>
        <dbReference type="ARBA" id="ARBA00006484"/>
    </source>
</evidence>
<dbReference type="PRINTS" id="PR00080">
    <property type="entry name" value="SDRFAMILY"/>
</dbReference>
<dbReference type="AlphaFoldDB" id="A0A7W7H3F8"/>
<reference evidence="4 5" key="1">
    <citation type="submission" date="2020-08" db="EMBL/GenBank/DDBJ databases">
        <title>Sequencing the genomes of 1000 actinobacteria strains.</title>
        <authorList>
            <person name="Klenk H.-P."/>
        </authorList>
    </citation>
    <scope>NUCLEOTIDE SEQUENCE [LARGE SCALE GENOMIC DNA]</scope>
    <source>
        <strain evidence="4 5">DSM 45809</strain>
    </source>
</reference>
<dbReference type="EMBL" id="JACHNB010000001">
    <property type="protein sequence ID" value="MBB4743259.1"/>
    <property type="molecule type" value="Genomic_DNA"/>
</dbReference>
<accession>A0A7W7H3F8</accession>
<comment type="caution">
    <text evidence="4">The sequence shown here is derived from an EMBL/GenBank/DDBJ whole genome shotgun (WGS) entry which is preliminary data.</text>
</comment>
<dbReference type="PRINTS" id="PR00081">
    <property type="entry name" value="GDHRDH"/>
</dbReference>
<comment type="similarity">
    <text evidence="1">Belongs to the short-chain dehydrogenases/reductases (SDR) family.</text>
</comment>
<dbReference type="FunFam" id="3.40.50.720:FF:000084">
    <property type="entry name" value="Short-chain dehydrogenase reductase"/>
    <property type="match status" value="1"/>
</dbReference>
<dbReference type="PANTHER" id="PTHR43639:SF1">
    <property type="entry name" value="SHORT-CHAIN DEHYDROGENASE_REDUCTASE FAMILY PROTEIN"/>
    <property type="match status" value="1"/>
</dbReference>
<dbReference type="PANTHER" id="PTHR43639">
    <property type="entry name" value="OXIDOREDUCTASE, SHORT-CHAIN DEHYDROGENASE/REDUCTASE FAMILY (AFU_ORTHOLOGUE AFUA_5G02870)"/>
    <property type="match status" value="1"/>
</dbReference>
<dbReference type="SUPFAM" id="SSF51735">
    <property type="entry name" value="NAD(P)-binding Rossmann-fold domains"/>
    <property type="match status" value="1"/>
</dbReference>